<comment type="caution">
    <text evidence="2">The sequence shown here is derived from an EMBL/GenBank/DDBJ whole genome shotgun (WGS) entry which is preliminary data.</text>
</comment>
<dbReference type="SUPFAM" id="SSF75005">
    <property type="entry name" value="Arabinanase/levansucrase/invertase"/>
    <property type="match status" value="1"/>
</dbReference>
<evidence type="ECO:0000313" key="3">
    <source>
        <dbReference type="Proteomes" id="UP000648075"/>
    </source>
</evidence>
<dbReference type="InterPro" id="IPR056442">
    <property type="entry name" value="GINT1_N"/>
</dbReference>
<reference evidence="2" key="1">
    <citation type="journal article" date="2014" name="Int. J. Syst. Evol. Microbiol.">
        <title>Complete genome sequence of Corynebacterium casei LMG S-19264T (=DSM 44701T), isolated from a smear-ripened cheese.</title>
        <authorList>
            <consortium name="US DOE Joint Genome Institute (JGI-PGF)"/>
            <person name="Walter F."/>
            <person name="Albersmeier A."/>
            <person name="Kalinowski J."/>
            <person name="Ruckert C."/>
        </authorList>
    </citation>
    <scope>NUCLEOTIDE SEQUENCE</scope>
    <source>
        <strain evidence="2">KCTC 32255</strain>
    </source>
</reference>
<dbReference type="EMBL" id="BMZA01000002">
    <property type="protein sequence ID" value="GGY96613.1"/>
    <property type="molecule type" value="Genomic_DNA"/>
</dbReference>
<proteinExistence type="predicted"/>
<accession>A0A918UEN5</accession>
<dbReference type="Gene3D" id="2.115.10.20">
    <property type="entry name" value="Glycosyl hydrolase domain, family 43"/>
    <property type="match status" value="1"/>
</dbReference>
<dbReference type="AlphaFoldDB" id="A0A918UEN5"/>
<gene>
    <name evidence="2" type="ORF">GCM10011614_09340</name>
</gene>
<name>A0A918UEN5_9SPHN</name>
<dbReference type="RefSeq" id="WP_189619961.1">
    <property type="nucleotide sequence ID" value="NZ_BMZA01000002.1"/>
</dbReference>
<reference evidence="2" key="2">
    <citation type="submission" date="2020-09" db="EMBL/GenBank/DDBJ databases">
        <authorList>
            <person name="Sun Q."/>
            <person name="Kim S."/>
        </authorList>
    </citation>
    <scope>NUCLEOTIDE SEQUENCE</scope>
    <source>
        <strain evidence="2">KCTC 32255</strain>
    </source>
</reference>
<evidence type="ECO:0000259" key="1">
    <source>
        <dbReference type="Pfam" id="PF24793"/>
    </source>
</evidence>
<dbReference type="Proteomes" id="UP000648075">
    <property type="component" value="Unassembled WGS sequence"/>
</dbReference>
<organism evidence="2 3">
    <name type="scientific">Novosphingobium colocasiae</name>
    <dbReference type="NCBI Taxonomy" id="1256513"/>
    <lineage>
        <taxon>Bacteria</taxon>
        <taxon>Pseudomonadati</taxon>
        <taxon>Pseudomonadota</taxon>
        <taxon>Alphaproteobacteria</taxon>
        <taxon>Sphingomonadales</taxon>
        <taxon>Sphingomonadaceae</taxon>
        <taxon>Novosphingobium</taxon>
    </lineage>
</organism>
<evidence type="ECO:0000313" key="2">
    <source>
        <dbReference type="EMBL" id="GGY96613.1"/>
    </source>
</evidence>
<sequence>MELKKDIWRPFLVHAPMDALIERGNLDGLTLTALPPRRKLAYDADPFALWRDGQLFVFVEAFDYRDAHGRIDCHIFDAGLRHTASRRVLSEPWHLSYPTVFEAEGETWMLPEACASGGLTLYRARAFPGEWEPHCPIRLDVVPIDATPVHWQGKWWLFYAPAGTAEQRLTHLHAAFADKLEGPWTPHPANPVLIDPLGARPGGTALVSGDTVRLPVQDCRGSYGSGLRIVTITATPCQSADAPSLAFTSGPLWSPPDAAVPYRDGLHTMSAAGPVTLVDLKIRRFSLGGLTMRPRREAQRLLRSWRKSGQPPP</sequence>
<dbReference type="Pfam" id="PF24793">
    <property type="entry name" value="GINT1_N"/>
    <property type="match status" value="1"/>
</dbReference>
<protein>
    <recommendedName>
        <fullName evidence="1">Glucosamine inositolphosphorylceramide transferase 1 N-terminal domain-containing protein</fullName>
    </recommendedName>
</protein>
<dbReference type="InterPro" id="IPR023296">
    <property type="entry name" value="Glyco_hydro_beta-prop_sf"/>
</dbReference>
<feature type="domain" description="Glucosamine inositolphosphorylceramide transferase 1 N-terminal" evidence="1">
    <location>
        <begin position="42"/>
        <end position="233"/>
    </location>
</feature>
<keyword evidence="3" id="KW-1185">Reference proteome</keyword>